<reference evidence="2 3" key="1">
    <citation type="journal article" date="2019" name="Int. J. Syst. Evol. Microbiol.">
        <title>The Global Catalogue of Microorganisms (GCM) 10K type strain sequencing project: providing services to taxonomists for standard genome sequencing and annotation.</title>
        <authorList>
            <consortium name="The Broad Institute Genomics Platform"/>
            <consortium name="The Broad Institute Genome Sequencing Center for Infectious Disease"/>
            <person name="Wu L."/>
            <person name="Ma J."/>
        </authorList>
    </citation>
    <scope>NUCLEOTIDE SEQUENCE [LARGE SCALE GENOMIC DNA]</scope>
    <source>
        <strain evidence="2 3">JCM 11444</strain>
    </source>
</reference>
<protein>
    <recommendedName>
        <fullName evidence="4">DUF4149 domain-containing protein</fullName>
    </recommendedName>
</protein>
<evidence type="ECO:0008006" key="4">
    <source>
        <dbReference type="Google" id="ProtNLM"/>
    </source>
</evidence>
<keyword evidence="3" id="KW-1185">Reference proteome</keyword>
<evidence type="ECO:0000256" key="1">
    <source>
        <dbReference type="SAM" id="MobiDB-lite"/>
    </source>
</evidence>
<organism evidence="2 3">
    <name type="scientific">Streptomyces rhizosphaericus</name>
    <dbReference type="NCBI Taxonomy" id="114699"/>
    <lineage>
        <taxon>Bacteria</taxon>
        <taxon>Bacillati</taxon>
        <taxon>Actinomycetota</taxon>
        <taxon>Actinomycetes</taxon>
        <taxon>Kitasatosporales</taxon>
        <taxon>Streptomycetaceae</taxon>
        <taxon>Streptomyces</taxon>
        <taxon>Streptomyces violaceusniger group</taxon>
    </lineage>
</organism>
<accession>A0ABN1NQY1</accession>
<dbReference type="Proteomes" id="UP001500418">
    <property type="component" value="Unassembled WGS sequence"/>
</dbReference>
<dbReference type="EMBL" id="BAAAID010000001">
    <property type="protein sequence ID" value="GAA0914349.1"/>
    <property type="molecule type" value="Genomic_DNA"/>
</dbReference>
<proteinExistence type="predicted"/>
<sequence length="106" mass="10801">MNHNLAALTAATAFTWLGMVVGISLLETPLRFRALRADVEQDAEATRLGLGIGRLVFRALNTAEAVLAAVIVVTSAWRPGAAGSGSGPAGSAASSLGHDLTSHHVA</sequence>
<comment type="caution">
    <text evidence="2">The sequence shown here is derived from an EMBL/GenBank/DDBJ whole genome shotgun (WGS) entry which is preliminary data.</text>
</comment>
<feature type="region of interest" description="Disordered" evidence="1">
    <location>
        <begin position="80"/>
        <end position="106"/>
    </location>
</feature>
<evidence type="ECO:0000313" key="2">
    <source>
        <dbReference type="EMBL" id="GAA0914349.1"/>
    </source>
</evidence>
<evidence type="ECO:0000313" key="3">
    <source>
        <dbReference type="Proteomes" id="UP001500418"/>
    </source>
</evidence>
<name>A0ABN1NQY1_9ACTN</name>
<gene>
    <name evidence="2" type="ORF">GCM10009575_000320</name>
</gene>